<gene>
    <name evidence="3" type="ORF">MU1_23750</name>
</gene>
<dbReference type="EMBL" id="BSSQ01000010">
    <property type="protein sequence ID" value="GLX68030.1"/>
    <property type="molecule type" value="Genomic_DNA"/>
</dbReference>
<proteinExistence type="predicted"/>
<keyword evidence="1" id="KW-1133">Transmembrane helix</keyword>
<reference evidence="3 4" key="1">
    <citation type="submission" date="2023-03" db="EMBL/GenBank/DDBJ databases">
        <title>Draft genome sequence of the bacteria which degrade cell wall of Tricholomamatutake.</title>
        <authorList>
            <person name="Konishi Y."/>
            <person name="Fukuta Y."/>
            <person name="Shirasaka N."/>
        </authorList>
    </citation>
    <scope>NUCLEOTIDE SEQUENCE [LARGE SCALE GENOMIC DNA]</scope>
    <source>
        <strain evidence="4">mu1</strain>
    </source>
</reference>
<name>A0ABQ6GCN3_9BACL</name>
<sequence>MIAEMICILWGLLFVVFPRRIWYVSQFMIRIKEGKLVFESEPANSFAVWVNRIMGGFLVIVGLFLLFSGER</sequence>
<keyword evidence="1" id="KW-0472">Membrane</keyword>
<evidence type="ECO:0000259" key="2">
    <source>
        <dbReference type="Pfam" id="PF19701"/>
    </source>
</evidence>
<feature type="domain" description="DUF6199" evidence="2">
    <location>
        <begin position="6"/>
        <end position="68"/>
    </location>
</feature>
<dbReference type="InterPro" id="IPR045679">
    <property type="entry name" value="DUF6199"/>
</dbReference>
<keyword evidence="1" id="KW-0812">Transmembrane</keyword>
<protein>
    <recommendedName>
        <fullName evidence="2">DUF6199 domain-containing protein</fullName>
    </recommendedName>
</protein>
<comment type="caution">
    <text evidence="3">The sequence shown here is derived from an EMBL/GenBank/DDBJ whole genome shotgun (WGS) entry which is preliminary data.</text>
</comment>
<evidence type="ECO:0000313" key="4">
    <source>
        <dbReference type="Proteomes" id="UP001157114"/>
    </source>
</evidence>
<accession>A0ABQ6GCN3</accession>
<dbReference type="Pfam" id="PF19701">
    <property type="entry name" value="DUF6199"/>
    <property type="match status" value="1"/>
</dbReference>
<organism evidence="3 4">
    <name type="scientific">Paenibacillus glycanilyticus</name>
    <dbReference type="NCBI Taxonomy" id="126569"/>
    <lineage>
        <taxon>Bacteria</taxon>
        <taxon>Bacillati</taxon>
        <taxon>Bacillota</taxon>
        <taxon>Bacilli</taxon>
        <taxon>Bacillales</taxon>
        <taxon>Paenibacillaceae</taxon>
        <taxon>Paenibacillus</taxon>
    </lineage>
</organism>
<keyword evidence="4" id="KW-1185">Reference proteome</keyword>
<dbReference type="Proteomes" id="UP001157114">
    <property type="component" value="Unassembled WGS sequence"/>
</dbReference>
<feature type="transmembrane region" description="Helical" evidence="1">
    <location>
        <begin position="46"/>
        <end position="67"/>
    </location>
</feature>
<evidence type="ECO:0000256" key="1">
    <source>
        <dbReference type="SAM" id="Phobius"/>
    </source>
</evidence>
<evidence type="ECO:0000313" key="3">
    <source>
        <dbReference type="EMBL" id="GLX68030.1"/>
    </source>
</evidence>